<proteinExistence type="predicted"/>
<dbReference type="VEuPathDB" id="FungiDB:FOXG_17892"/>
<reference evidence="2" key="1">
    <citation type="submission" date="2007-04" db="EMBL/GenBank/DDBJ databases">
        <authorList>
            <consortium name="The Broad Institute Genome Sequencing Platform"/>
            <person name="Birren B."/>
            <person name="Lander E."/>
            <person name="Galagan J."/>
            <person name="Nusbaum C."/>
            <person name="Devon K."/>
            <person name="Ma L.-J."/>
            <person name="Jaffe D."/>
            <person name="Butler J."/>
            <person name="Alvarez P."/>
            <person name="Gnerre S."/>
            <person name="Grabherr M."/>
            <person name="Kleber M."/>
            <person name="Mauceli E."/>
            <person name="Brockman W."/>
            <person name="MacCallum I.A."/>
            <person name="Young S."/>
            <person name="LaButti K."/>
            <person name="DeCaprio D."/>
            <person name="Crawford M."/>
            <person name="Koehrsen M."/>
            <person name="Engels R."/>
            <person name="Montgomery P."/>
            <person name="Pearson M."/>
            <person name="Howarth C."/>
            <person name="Larson L."/>
            <person name="White J."/>
            <person name="O'Leary S."/>
            <person name="Kodira C."/>
            <person name="Zeng Q."/>
            <person name="Yandava C."/>
            <person name="Alvarado L."/>
            <person name="Kistler C."/>
            <person name="Shim W.-B."/>
            <person name="Kang S."/>
            <person name="Woloshuk C."/>
        </authorList>
    </citation>
    <scope>NUCLEOTIDE SEQUENCE</scope>
    <source>
        <strain evidence="2">4287</strain>
    </source>
</reference>
<accession>A0A0J9U5Q7</accession>
<evidence type="ECO:0000313" key="3">
    <source>
        <dbReference type="Proteomes" id="UP000009097"/>
    </source>
</evidence>
<reference evidence="2" key="2">
    <citation type="journal article" date="2010" name="Nature">
        <title>Comparative genomics reveals mobile pathogenicity chromosomes in Fusarium.</title>
        <authorList>
            <person name="Ma L.J."/>
            <person name="van der Does H.C."/>
            <person name="Borkovich K.A."/>
            <person name="Coleman J.J."/>
            <person name="Daboussi M.J."/>
            <person name="Di Pietro A."/>
            <person name="Dufresne M."/>
            <person name="Freitag M."/>
            <person name="Grabherr M."/>
            <person name="Henrissat B."/>
            <person name="Houterman P.M."/>
            <person name="Kang S."/>
            <person name="Shim W.B."/>
            <person name="Woloshuk C."/>
            <person name="Xie X."/>
            <person name="Xu J.R."/>
            <person name="Antoniw J."/>
            <person name="Baker S.E."/>
            <person name="Bluhm B.H."/>
            <person name="Breakspear A."/>
            <person name="Brown D.W."/>
            <person name="Butchko R.A."/>
            <person name="Chapman S."/>
            <person name="Coulson R."/>
            <person name="Coutinho P.M."/>
            <person name="Danchin E.G."/>
            <person name="Diener A."/>
            <person name="Gale L.R."/>
            <person name="Gardiner D.M."/>
            <person name="Goff S."/>
            <person name="Hammond-Kosack K.E."/>
            <person name="Hilburn K."/>
            <person name="Hua-Van A."/>
            <person name="Jonkers W."/>
            <person name="Kazan K."/>
            <person name="Kodira C.D."/>
            <person name="Koehrsen M."/>
            <person name="Kumar L."/>
            <person name="Lee Y.H."/>
            <person name="Li L."/>
            <person name="Manners J.M."/>
            <person name="Miranda-Saavedra D."/>
            <person name="Mukherjee M."/>
            <person name="Park G."/>
            <person name="Park J."/>
            <person name="Park S.Y."/>
            <person name="Proctor R.H."/>
            <person name="Regev A."/>
            <person name="Ruiz-Roldan M.C."/>
            <person name="Sain D."/>
            <person name="Sakthikumar S."/>
            <person name="Sykes S."/>
            <person name="Schwartz D.C."/>
            <person name="Turgeon B.G."/>
            <person name="Wapinski I."/>
            <person name="Yoder O."/>
            <person name="Young S."/>
            <person name="Zeng Q."/>
            <person name="Zhou S."/>
            <person name="Galagan J."/>
            <person name="Cuomo C.A."/>
            <person name="Kistler H.C."/>
            <person name="Rep M."/>
        </authorList>
    </citation>
    <scope>NUCLEOTIDE SEQUENCE [LARGE SCALE GENOMIC DNA]</scope>
    <source>
        <strain evidence="2">4287</strain>
    </source>
</reference>
<gene>
    <name evidence="2" type="ORF">FOXG_17892</name>
</gene>
<dbReference type="Proteomes" id="UP000009097">
    <property type="component" value="Unassembled WGS sequence"/>
</dbReference>
<evidence type="ECO:0000313" key="2">
    <source>
        <dbReference type="EMBL" id="KNA94518.1"/>
    </source>
</evidence>
<protein>
    <submittedName>
        <fullName evidence="2">Uncharacterized protein</fullName>
    </submittedName>
</protein>
<organism evidence="2 3">
    <name type="scientific">Fusarium oxysporum f. sp. lycopersici (strain 4287 / CBS 123668 / FGSC 9935 / NRRL 34936)</name>
    <name type="common">Fusarium vascular wilt of tomato</name>
    <dbReference type="NCBI Taxonomy" id="426428"/>
    <lineage>
        <taxon>Eukaryota</taxon>
        <taxon>Fungi</taxon>
        <taxon>Dikarya</taxon>
        <taxon>Ascomycota</taxon>
        <taxon>Pezizomycotina</taxon>
        <taxon>Sordariomycetes</taxon>
        <taxon>Hypocreomycetidae</taxon>
        <taxon>Hypocreales</taxon>
        <taxon>Nectriaceae</taxon>
        <taxon>Fusarium</taxon>
        <taxon>Fusarium oxysporum species complex</taxon>
    </lineage>
</organism>
<sequence length="59" mass="6679">MATLHQPRSISHNALHTLPDEPEEEGLSITWRSDWYVKELHGYLMAQGMINSSETALSV</sequence>
<name>A0A0J9U5Q7_FUSO4</name>
<feature type="compositionally biased region" description="Polar residues" evidence="1">
    <location>
        <begin position="1"/>
        <end position="14"/>
    </location>
</feature>
<dbReference type="EMBL" id="DS231696">
    <property type="protein sequence ID" value="KNA94518.1"/>
    <property type="molecule type" value="Genomic_DNA"/>
</dbReference>
<evidence type="ECO:0000256" key="1">
    <source>
        <dbReference type="SAM" id="MobiDB-lite"/>
    </source>
</evidence>
<dbReference type="AlphaFoldDB" id="A0A0J9U5Q7"/>
<feature type="region of interest" description="Disordered" evidence="1">
    <location>
        <begin position="1"/>
        <end position="24"/>
    </location>
</feature>
<dbReference type="KEGG" id="fox:FOXG_17892"/>
<dbReference type="RefSeq" id="XP_018232564.1">
    <property type="nucleotide sequence ID" value="XM_018397893.1"/>
</dbReference>
<dbReference type="GeneID" id="28958598"/>